<organism evidence="2 3">
    <name type="scientific">Brassica napus</name>
    <name type="common">Rape</name>
    <dbReference type="NCBI Taxonomy" id="3708"/>
    <lineage>
        <taxon>Eukaryota</taxon>
        <taxon>Viridiplantae</taxon>
        <taxon>Streptophyta</taxon>
        <taxon>Embryophyta</taxon>
        <taxon>Tracheophyta</taxon>
        <taxon>Spermatophyta</taxon>
        <taxon>Magnoliopsida</taxon>
        <taxon>eudicotyledons</taxon>
        <taxon>Gunneridae</taxon>
        <taxon>Pentapetalae</taxon>
        <taxon>rosids</taxon>
        <taxon>malvids</taxon>
        <taxon>Brassicales</taxon>
        <taxon>Brassicaceae</taxon>
        <taxon>Brassiceae</taxon>
        <taxon>Brassica</taxon>
    </lineage>
</organism>
<dbReference type="AlphaFoldDB" id="A0A078JJC1"/>
<name>A0A078JJC1_BRANA</name>
<proteinExistence type="predicted"/>
<keyword evidence="3" id="KW-1185">Reference proteome</keyword>
<dbReference type="EMBL" id="LK035453">
    <property type="protein sequence ID" value="CDY66764.1"/>
    <property type="molecule type" value="Genomic_DNA"/>
</dbReference>
<reference evidence="2 3" key="1">
    <citation type="journal article" date="2014" name="Science">
        <title>Plant genetics. Early allopolyploid evolution in the post-Neolithic Brassica napus oilseed genome.</title>
        <authorList>
            <person name="Chalhoub B."/>
            <person name="Denoeud F."/>
            <person name="Liu S."/>
            <person name="Parkin I.A."/>
            <person name="Tang H."/>
            <person name="Wang X."/>
            <person name="Chiquet J."/>
            <person name="Belcram H."/>
            <person name="Tong C."/>
            <person name="Samans B."/>
            <person name="Correa M."/>
            <person name="Da Silva C."/>
            <person name="Just J."/>
            <person name="Falentin C."/>
            <person name="Koh C.S."/>
            <person name="Le Clainche I."/>
            <person name="Bernard M."/>
            <person name="Bento P."/>
            <person name="Noel B."/>
            <person name="Labadie K."/>
            <person name="Alberti A."/>
            <person name="Charles M."/>
            <person name="Arnaud D."/>
            <person name="Guo H."/>
            <person name="Daviaud C."/>
            <person name="Alamery S."/>
            <person name="Jabbari K."/>
            <person name="Zhao M."/>
            <person name="Edger P.P."/>
            <person name="Chelaifa H."/>
            <person name="Tack D."/>
            <person name="Lassalle G."/>
            <person name="Mestiri I."/>
            <person name="Schnel N."/>
            <person name="Le Paslier M.C."/>
            <person name="Fan G."/>
            <person name="Renault V."/>
            <person name="Bayer P.E."/>
            <person name="Golicz A.A."/>
            <person name="Manoli S."/>
            <person name="Lee T.H."/>
            <person name="Thi V.H."/>
            <person name="Chalabi S."/>
            <person name="Hu Q."/>
            <person name="Fan C."/>
            <person name="Tollenaere R."/>
            <person name="Lu Y."/>
            <person name="Battail C."/>
            <person name="Shen J."/>
            <person name="Sidebottom C.H."/>
            <person name="Wang X."/>
            <person name="Canaguier A."/>
            <person name="Chauveau A."/>
            <person name="Berard A."/>
            <person name="Deniot G."/>
            <person name="Guan M."/>
            <person name="Liu Z."/>
            <person name="Sun F."/>
            <person name="Lim Y.P."/>
            <person name="Lyons E."/>
            <person name="Town C.D."/>
            <person name="Bancroft I."/>
            <person name="Wang X."/>
            <person name="Meng J."/>
            <person name="Ma J."/>
            <person name="Pires J.C."/>
            <person name="King G.J."/>
            <person name="Brunel D."/>
            <person name="Delourme R."/>
            <person name="Renard M."/>
            <person name="Aury J.M."/>
            <person name="Adams K.L."/>
            <person name="Batley J."/>
            <person name="Snowdon R.J."/>
            <person name="Tost J."/>
            <person name="Edwards D."/>
            <person name="Zhou Y."/>
            <person name="Hua W."/>
            <person name="Sharpe A.G."/>
            <person name="Paterson A.H."/>
            <person name="Guan C."/>
            <person name="Wincker P."/>
        </authorList>
    </citation>
    <scope>NUCLEOTIDE SEQUENCE [LARGE SCALE GENOMIC DNA]</scope>
    <source>
        <strain evidence="3">cv. Darmor-bzh</strain>
    </source>
</reference>
<dbReference type="Proteomes" id="UP000028999">
    <property type="component" value="Unassembled WGS sequence"/>
</dbReference>
<gene>
    <name evidence="2" type="primary">BnaAnng22880D</name>
    <name evidence="1" type="synonym">BnaA04g20110D</name>
    <name evidence="2" type="ORF">GSBRNA2T00055706001</name>
    <name evidence="1" type="ORF">GSBRNA2T00077031001</name>
</gene>
<sequence length="16" mass="1890">MESEEPSSNTFFFHNS</sequence>
<evidence type="ECO:0000313" key="3">
    <source>
        <dbReference type="Proteomes" id="UP000028999"/>
    </source>
</evidence>
<protein>
    <submittedName>
        <fullName evidence="1">BnaA04g20110D protein</fullName>
    </submittedName>
    <submittedName>
        <fullName evidence="2">BnaAnng22880D protein</fullName>
    </submittedName>
</protein>
<evidence type="ECO:0000313" key="2">
    <source>
        <dbReference type="EMBL" id="CDY66764.1"/>
    </source>
</evidence>
<evidence type="ECO:0000313" key="1">
    <source>
        <dbReference type="EMBL" id="CDY43680.1"/>
    </source>
</evidence>
<dbReference type="PaxDb" id="3708-A0A078JJC1"/>
<dbReference type="EMBL" id="LK032564">
    <property type="protein sequence ID" value="CDY43680.1"/>
    <property type="molecule type" value="Genomic_DNA"/>
</dbReference>
<reference evidence="2" key="2">
    <citation type="submission" date="2014-06" db="EMBL/GenBank/DDBJ databases">
        <authorList>
            <person name="Genoscope - CEA"/>
        </authorList>
    </citation>
    <scope>NUCLEOTIDE SEQUENCE</scope>
</reference>
<accession>A0A078JJC1</accession>